<dbReference type="GO" id="GO:0005813">
    <property type="term" value="C:centrosome"/>
    <property type="evidence" value="ECO:0007669"/>
    <property type="project" value="TreeGrafter"/>
</dbReference>
<protein>
    <recommendedName>
        <fullName evidence="2">Endosome-associated-trafficking regulator 1</fullName>
    </recommendedName>
</protein>
<keyword evidence="3 4" id="KW-0175">Coiled coil</keyword>
<dbReference type="GO" id="GO:0005769">
    <property type="term" value="C:early endosome"/>
    <property type="evidence" value="ECO:0007669"/>
    <property type="project" value="TreeGrafter"/>
</dbReference>
<feature type="non-terminal residue" evidence="5">
    <location>
        <position position="1"/>
    </location>
</feature>
<dbReference type="PANTHER" id="PTHR31259:SF3">
    <property type="entry name" value="ENDOSOME-ASSOCIATED-TRAFFICKING REGULATOR 1"/>
    <property type="match status" value="1"/>
</dbReference>
<organism evidence="5 6">
    <name type="scientific">Odontophorus gujanensis</name>
    <name type="common">marbled wood quail</name>
    <dbReference type="NCBI Taxonomy" id="886794"/>
    <lineage>
        <taxon>Eukaryota</taxon>
        <taxon>Metazoa</taxon>
        <taxon>Chordata</taxon>
        <taxon>Craniata</taxon>
        <taxon>Vertebrata</taxon>
        <taxon>Euteleostomi</taxon>
        <taxon>Archelosauria</taxon>
        <taxon>Archosauria</taxon>
        <taxon>Dinosauria</taxon>
        <taxon>Saurischia</taxon>
        <taxon>Theropoda</taxon>
        <taxon>Coelurosauria</taxon>
        <taxon>Aves</taxon>
        <taxon>Neognathae</taxon>
        <taxon>Galloanserae</taxon>
        <taxon>Galliformes</taxon>
        <taxon>Odontophoridae</taxon>
        <taxon>Odontophorus</taxon>
    </lineage>
</organism>
<dbReference type="GO" id="GO:0036064">
    <property type="term" value="C:ciliary basal body"/>
    <property type="evidence" value="ECO:0007669"/>
    <property type="project" value="TreeGrafter"/>
</dbReference>
<dbReference type="AlphaFoldDB" id="A0A7K9YWK2"/>
<feature type="coiled-coil region" evidence="4">
    <location>
        <begin position="9"/>
        <end position="43"/>
    </location>
</feature>
<dbReference type="EMBL" id="VXAB01012045">
    <property type="protein sequence ID" value="NXJ14445.1"/>
    <property type="molecule type" value="Genomic_DNA"/>
</dbReference>
<keyword evidence="6" id="KW-1185">Reference proteome</keyword>
<dbReference type="GO" id="GO:0030496">
    <property type="term" value="C:midbody"/>
    <property type="evidence" value="ECO:0007669"/>
    <property type="project" value="TreeGrafter"/>
</dbReference>
<reference evidence="5 6" key="1">
    <citation type="submission" date="2019-09" db="EMBL/GenBank/DDBJ databases">
        <title>Bird 10,000 Genomes (B10K) Project - Family phase.</title>
        <authorList>
            <person name="Zhang G."/>
        </authorList>
    </citation>
    <scope>NUCLEOTIDE SEQUENCE [LARGE SCALE GENOMIC DNA]</scope>
    <source>
        <strain evidence="5">B10K-DU-001-53</strain>
        <tissue evidence="5">Muscle</tissue>
    </source>
</reference>
<evidence type="ECO:0000256" key="2">
    <source>
        <dbReference type="ARBA" id="ARBA00016007"/>
    </source>
</evidence>
<proteinExistence type="inferred from homology"/>
<accession>A0A7K9YWK2</accession>
<dbReference type="GO" id="GO:0032465">
    <property type="term" value="P:regulation of cytokinesis"/>
    <property type="evidence" value="ECO:0007669"/>
    <property type="project" value="TreeGrafter"/>
</dbReference>
<evidence type="ECO:0000256" key="4">
    <source>
        <dbReference type="SAM" id="Coils"/>
    </source>
</evidence>
<evidence type="ECO:0000256" key="1">
    <source>
        <dbReference type="ARBA" id="ARBA00007791"/>
    </source>
</evidence>
<evidence type="ECO:0000256" key="3">
    <source>
        <dbReference type="ARBA" id="ARBA00023054"/>
    </source>
</evidence>
<evidence type="ECO:0000313" key="5">
    <source>
        <dbReference type="EMBL" id="NXJ14445.1"/>
    </source>
</evidence>
<dbReference type="InterPro" id="IPR026757">
    <property type="entry name" value="ENTR1"/>
</dbReference>
<dbReference type="GO" id="GO:0055037">
    <property type="term" value="C:recycling endosome"/>
    <property type="evidence" value="ECO:0007669"/>
    <property type="project" value="TreeGrafter"/>
</dbReference>
<sequence>LNQQTEHSLQLMTHRALEAENQVEKLKQEMVLLQGELETFKVENESLRVGQSTDLEVVKHNVDFALENLQKIIVGANWSIKQLVAGTESLNFVSEVLKSTGKISDAEDQ</sequence>
<feature type="non-terminal residue" evidence="5">
    <location>
        <position position="109"/>
    </location>
</feature>
<dbReference type="PANTHER" id="PTHR31259">
    <property type="entry name" value="ENDOSOME-ASSOCIATED TRAFFICKING REGULATOR 1"/>
    <property type="match status" value="1"/>
</dbReference>
<dbReference type="OrthoDB" id="6499155at2759"/>
<evidence type="ECO:0000313" key="6">
    <source>
        <dbReference type="Proteomes" id="UP000522663"/>
    </source>
</evidence>
<dbReference type="GO" id="GO:1903566">
    <property type="term" value="P:positive regulation of protein localization to cilium"/>
    <property type="evidence" value="ECO:0007669"/>
    <property type="project" value="TreeGrafter"/>
</dbReference>
<dbReference type="GO" id="GO:0045724">
    <property type="term" value="P:positive regulation of cilium assembly"/>
    <property type="evidence" value="ECO:0007669"/>
    <property type="project" value="TreeGrafter"/>
</dbReference>
<gene>
    <name evidence="5" type="primary">Sdccag3_1</name>
    <name evidence="5" type="ORF">ODOGUJ_R14898</name>
</gene>
<comment type="caution">
    <text evidence="5">The sequence shown here is derived from an EMBL/GenBank/DDBJ whole genome shotgun (WGS) entry which is preliminary data.</text>
</comment>
<comment type="similarity">
    <text evidence="1">Belongs to the ENTR1 family.</text>
</comment>
<dbReference type="Proteomes" id="UP000522663">
    <property type="component" value="Unassembled WGS sequence"/>
</dbReference>
<name>A0A7K9YWK2_9GALL</name>